<sequence>MTYSSNHHTAAELQREIDTDRQRIEEKLHAIQERMSPGQLIDELIAYTKNSGGAEYVGNLGRTMKTNPVPVALMGVSLAWLMAKTPQTTAPAAEHEETLDDYPLAPVTGTVRRIGPVEESFGERYSHFSDESGKRFRALTDTAGRRAGHFIDESGKTHRGFADAAGRQIDEIFDEAGALFDQASGWAARSWRRLTQSAEKVQATIFDTGGTLHDQGARLNELLERQLRDQPLVSGALAFAVGAAIGAALPHTEQEDEAIGETSDAVRESLSSSADGVMARVVEAGSEIYERTKDVASDVHQAAKDRIKEEARDFQAADNPANSPR</sequence>
<reference evidence="1 2" key="1">
    <citation type="submission" date="2019-03" db="EMBL/GenBank/DDBJ databases">
        <title>Genomic Encyclopedia of Type Strains, Phase IV (KMG-V): Genome sequencing to study the core and pangenomes of soil and plant-associated prokaryotes.</title>
        <authorList>
            <person name="Whitman W."/>
        </authorList>
    </citation>
    <scope>NUCLEOTIDE SEQUENCE [LARGE SCALE GENOMIC DNA]</scope>
    <source>
        <strain evidence="1 2">Hc14</strain>
    </source>
</reference>
<evidence type="ECO:0000313" key="1">
    <source>
        <dbReference type="EMBL" id="TCU09619.1"/>
    </source>
</evidence>
<dbReference type="InterPro" id="IPR022062">
    <property type="entry name" value="DUF3618"/>
</dbReference>
<organism evidence="1 2">
    <name type="scientific">Rhizobium sullae</name>
    <name type="common">Rhizobium hedysari</name>
    <dbReference type="NCBI Taxonomy" id="50338"/>
    <lineage>
        <taxon>Bacteria</taxon>
        <taxon>Pseudomonadati</taxon>
        <taxon>Pseudomonadota</taxon>
        <taxon>Alphaproteobacteria</taxon>
        <taxon>Hyphomicrobiales</taxon>
        <taxon>Rhizobiaceae</taxon>
        <taxon>Rhizobium/Agrobacterium group</taxon>
        <taxon>Rhizobium</taxon>
    </lineage>
</organism>
<dbReference type="RefSeq" id="WP_132568332.1">
    <property type="nucleotide sequence ID" value="NZ_SMBH01000024.1"/>
</dbReference>
<gene>
    <name evidence="1" type="ORF">EV132_12419</name>
</gene>
<dbReference type="Proteomes" id="UP000294576">
    <property type="component" value="Unassembled WGS sequence"/>
</dbReference>
<evidence type="ECO:0000313" key="2">
    <source>
        <dbReference type="Proteomes" id="UP000294576"/>
    </source>
</evidence>
<name>A0A4R3PSM8_RHISU</name>
<proteinExistence type="predicted"/>
<dbReference type="Pfam" id="PF12277">
    <property type="entry name" value="DUF3618"/>
    <property type="match status" value="1"/>
</dbReference>
<protein>
    <submittedName>
        <fullName evidence="1">Uncharacterized protein DUF3618</fullName>
    </submittedName>
</protein>
<dbReference type="EMBL" id="SMBH01000024">
    <property type="protein sequence ID" value="TCU09619.1"/>
    <property type="molecule type" value="Genomic_DNA"/>
</dbReference>
<comment type="caution">
    <text evidence="1">The sequence shown here is derived from an EMBL/GenBank/DDBJ whole genome shotgun (WGS) entry which is preliminary data.</text>
</comment>
<accession>A0A4R3PSM8</accession>
<dbReference type="AlphaFoldDB" id="A0A4R3PSM8"/>